<dbReference type="Proteomes" id="UP001187192">
    <property type="component" value="Unassembled WGS sequence"/>
</dbReference>
<dbReference type="Gene3D" id="3.80.10.10">
    <property type="entry name" value="Ribonuclease Inhibitor"/>
    <property type="match status" value="1"/>
</dbReference>
<sequence>METDEALSSLWDMPLTPSNWSAVWDSDILDIFNVPPLSPLSPHPSLGYPHFMHRSIHIQLGITAETGIRKTSIQIGQEYKTIVRDRHGNRNGDEIFSPNSKWDERNTPTPSSVPIHDCTKKLNLPQGLQYLPDELRYLCWENYPLRSLPQNFIPEKLVELLLEDSKLEKLWDGVQNLGSLKILNLQRSENLTEIPDLSLALNLEELHLSYCGSLEHLPTSTGKLESLQ</sequence>
<evidence type="ECO:0000313" key="5">
    <source>
        <dbReference type="Proteomes" id="UP001187192"/>
    </source>
</evidence>
<dbReference type="GO" id="GO:0006952">
    <property type="term" value="P:defense response"/>
    <property type="evidence" value="ECO:0007669"/>
    <property type="project" value="InterPro"/>
</dbReference>
<dbReference type="InterPro" id="IPR044974">
    <property type="entry name" value="Disease_R_plants"/>
</dbReference>
<comment type="caution">
    <text evidence="4">The sequence shown here is derived from an EMBL/GenBank/DDBJ whole genome shotgun (WGS) entry which is preliminary data.</text>
</comment>
<dbReference type="InterPro" id="IPR011713">
    <property type="entry name" value="Leu-rich_rpt_3"/>
</dbReference>
<dbReference type="AlphaFoldDB" id="A0AA88AN27"/>
<evidence type="ECO:0000256" key="3">
    <source>
        <dbReference type="SAM" id="MobiDB-lite"/>
    </source>
</evidence>
<proteinExistence type="predicted"/>
<name>A0AA88AN27_FICCA</name>
<accession>A0AA88AN27</accession>
<dbReference type="EMBL" id="BTGU01000059">
    <property type="protein sequence ID" value="GMN55700.1"/>
    <property type="molecule type" value="Genomic_DNA"/>
</dbReference>
<dbReference type="InterPro" id="IPR032675">
    <property type="entry name" value="LRR_dom_sf"/>
</dbReference>
<dbReference type="Pfam" id="PF07725">
    <property type="entry name" value="LRR_3"/>
    <property type="match status" value="1"/>
</dbReference>
<keyword evidence="5" id="KW-1185">Reference proteome</keyword>
<keyword evidence="1" id="KW-0433">Leucine-rich repeat</keyword>
<dbReference type="PANTHER" id="PTHR11017:SF573">
    <property type="entry name" value="ADP-RIBOSYL CYCLASE_CYCLIC ADP-RIBOSE HYDROLASE"/>
    <property type="match status" value="1"/>
</dbReference>
<gene>
    <name evidence="4" type="ORF">TIFTF001_024817</name>
</gene>
<dbReference type="SUPFAM" id="SSF52058">
    <property type="entry name" value="L domain-like"/>
    <property type="match status" value="1"/>
</dbReference>
<evidence type="ECO:0000313" key="4">
    <source>
        <dbReference type="EMBL" id="GMN55700.1"/>
    </source>
</evidence>
<evidence type="ECO:0000256" key="2">
    <source>
        <dbReference type="ARBA" id="ARBA00022737"/>
    </source>
</evidence>
<reference evidence="4" key="1">
    <citation type="submission" date="2023-07" db="EMBL/GenBank/DDBJ databases">
        <title>draft genome sequence of fig (Ficus carica).</title>
        <authorList>
            <person name="Takahashi T."/>
            <person name="Nishimura K."/>
        </authorList>
    </citation>
    <scope>NUCLEOTIDE SEQUENCE</scope>
</reference>
<dbReference type="PANTHER" id="PTHR11017">
    <property type="entry name" value="LEUCINE-RICH REPEAT-CONTAINING PROTEIN"/>
    <property type="match status" value="1"/>
</dbReference>
<keyword evidence="2" id="KW-0677">Repeat</keyword>
<feature type="region of interest" description="Disordered" evidence="3">
    <location>
        <begin position="90"/>
        <end position="114"/>
    </location>
</feature>
<organism evidence="4 5">
    <name type="scientific">Ficus carica</name>
    <name type="common">Common fig</name>
    <dbReference type="NCBI Taxonomy" id="3494"/>
    <lineage>
        <taxon>Eukaryota</taxon>
        <taxon>Viridiplantae</taxon>
        <taxon>Streptophyta</taxon>
        <taxon>Embryophyta</taxon>
        <taxon>Tracheophyta</taxon>
        <taxon>Spermatophyta</taxon>
        <taxon>Magnoliopsida</taxon>
        <taxon>eudicotyledons</taxon>
        <taxon>Gunneridae</taxon>
        <taxon>Pentapetalae</taxon>
        <taxon>rosids</taxon>
        <taxon>fabids</taxon>
        <taxon>Rosales</taxon>
        <taxon>Moraceae</taxon>
        <taxon>Ficeae</taxon>
        <taxon>Ficus</taxon>
    </lineage>
</organism>
<protein>
    <submittedName>
        <fullName evidence="4">Uncharacterized protein</fullName>
    </submittedName>
</protein>
<evidence type="ECO:0000256" key="1">
    <source>
        <dbReference type="ARBA" id="ARBA00022614"/>
    </source>
</evidence>